<comment type="caution">
    <text evidence="1">The sequence shown here is derived from an EMBL/GenBank/DDBJ whole genome shotgun (WGS) entry which is preliminary data.</text>
</comment>
<reference evidence="1" key="1">
    <citation type="submission" date="2023-10" db="EMBL/GenBank/DDBJ databases">
        <authorList>
            <person name="Chen Y."/>
            <person name="Shah S."/>
            <person name="Dougan E. K."/>
            <person name="Thang M."/>
            <person name="Chan C."/>
        </authorList>
    </citation>
    <scope>NUCLEOTIDE SEQUENCE [LARGE SCALE GENOMIC DNA]</scope>
</reference>
<keyword evidence="2" id="KW-1185">Reference proteome</keyword>
<proteinExistence type="predicted"/>
<sequence>MQTWTTDVSAQFLPCSDLGAGIKDAVLNKLRLVVDDPTILSCQDVDWRLCSQQDMSELRALCPVMCNCNLPSDRGAITGFFGHPKFGCPVQCASQVAANSERYYLEHLGDDYDLKCADLESDDLIYTGGECVDSDWNSDGDKFGETCWADKYWEGNHANPSHPCKGSHDDSDFTAGTMCCDCGGGITTNSSLSSYSCSQDLGDDCFWIGSVARFWMLYVNGLFEYLTSQKGFEDMIMDSLEDDILPIQAQHYDMLVDYIVTGRMKQSLLEHDWKFAPQLDHPRNLVGCEYLTSWEFKLLLNVDLCSPQSFASIQRLCPKSCGCGSGSSMRECPMQCVAATNSSTV</sequence>
<dbReference type="Proteomes" id="UP001189429">
    <property type="component" value="Unassembled WGS sequence"/>
</dbReference>
<name>A0ABN9S9N3_9DINO</name>
<gene>
    <name evidence="1" type="ORF">PCOR1329_LOCUS26667</name>
</gene>
<evidence type="ECO:0000313" key="2">
    <source>
        <dbReference type="Proteomes" id="UP001189429"/>
    </source>
</evidence>
<dbReference type="EMBL" id="CAUYUJ010009528">
    <property type="protein sequence ID" value="CAK0827041.1"/>
    <property type="molecule type" value="Genomic_DNA"/>
</dbReference>
<evidence type="ECO:0000313" key="1">
    <source>
        <dbReference type="EMBL" id="CAK0827041.1"/>
    </source>
</evidence>
<protein>
    <submittedName>
        <fullName evidence="1">Uncharacterized protein</fullName>
    </submittedName>
</protein>
<accession>A0ABN9S9N3</accession>
<organism evidence="1 2">
    <name type="scientific">Prorocentrum cordatum</name>
    <dbReference type="NCBI Taxonomy" id="2364126"/>
    <lineage>
        <taxon>Eukaryota</taxon>
        <taxon>Sar</taxon>
        <taxon>Alveolata</taxon>
        <taxon>Dinophyceae</taxon>
        <taxon>Prorocentrales</taxon>
        <taxon>Prorocentraceae</taxon>
        <taxon>Prorocentrum</taxon>
    </lineage>
</organism>